<keyword evidence="2" id="KW-0460">Magnesium</keyword>
<dbReference type="GO" id="GO:0006281">
    <property type="term" value="P:DNA repair"/>
    <property type="evidence" value="ECO:0007669"/>
    <property type="project" value="TreeGrafter"/>
</dbReference>
<dbReference type="PANTHER" id="PTHR43434:SF13">
    <property type="entry name" value="PHOSPHOGLYCOLATE PHOSPHATASE"/>
    <property type="match status" value="1"/>
</dbReference>
<gene>
    <name evidence="3" type="ORF">NK662_03420</name>
</gene>
<dbReference type="RefSeq" id="WP_254757354.1">
    <property type="nucleotide sequence ID" value="NZ_JANCLT010000001.1"/>
</dbReference>
<evidence type="ECO:0000256" key="2">
    <source>
        <dbReference type="ARBA" id="ARBA00022842"/>
    </source>
</evidence>
<sequence length="208" mass="23635">MLQYVLFDFDGTLADSKHAFIAAWNELAEQRGYQKIEMGRLEELRKLSMQERSRQMDFPLHKLPLVIPQLYRLYRRHAKDVELFAGMPELLGELKAHGCGVAVLSSNAPENIRGLLQKHGVDIPLILTSSLVFGKDRLLKRFLKEHGLRASEVLYVGDEQRDIAACKKAGVQIAWVSWGYDAHEAVEASKPDYIAHEPADLLQICRNL</sequence>
<dbReference type="Gene3D" id="1.10.150.240">
    <property type="entry name" value="Putative phosphatase, domain 2"/>
    <property type="match status" value="1"/>
</dbReference>
<dbReference type="InterPro" id="IPR023214">
    <property type="entry name" value="HAD_sf"/>
</dbReference>
<dbReference type="Gene3D" id="3.40.50.1000">
    <property type="entry name" value="HAD superfamily/HAD-like"/>
    <property type="match status" value="1"/>
</dbReference>
<dbReference type="InterPro" id="IPR036412">
    <property type="entry name" value="HAD-like_sf"/>
</dbReference>
<dbReference type="SFLD" id="SFLDG01129">
    <property type="entry name" value="C1.5:_HAD__Beta-PGM__Phosphata"/>
    <property type="match status" value="1"/>
</dbReference>
<dbReference type="Pfam" id="PF13419">
    <property type="entry name" value="HAD_2"/>
    <property type="match status" value="1"/>
</dbReference>
<evidence type="ECO:0000256" key="1">
    <source>
        <dbReference type="ARBA" id="ARBA00022801"/>
    </source>
</evidence>
<dbReference type="InterPro" id="IPR023198">
    <property type="entry name" value="PGP-like_dom2"/>
</dbReference>
<organism evidence="3 4">
    <name type="scientific">Ectobacillus ponti</name>
    <dbReference type="NCBI Taxonomy" id="2961894"/>
    <lineage>
        <taxon>Bacteria</taxon>
        <taxon>Bacillati</taxon>
        <taxon>Bacillota</taxon>
        <taxon>Bacilli</taxon>
        <taxon>Bacillales</taxon>
        <taxon>Bacillaceae</taxon>
        <taxon>Ectobacillus</taxon>
    </lineage>
</organism>
<dbReference type="SFLD" id="SFLDS00003">
    <property type="entry name" value="Haloacid_Dehalogenase"/>
    <property type="match status" value="1"/>
</dbReference>
<dbReference type="AlphaFoldDB" id="A0AA41X5K1"/>
<dbReference type="InterPro" id="IPR050155">
    <property type="entry name" value="HAD-like_hydrolase_sf"/>
</dbReference>
<dbReference type="InterPro" id="IPR041492">
    <property type="entry name" value="HAD_2"/>
</dbReference>
<reference evidence="3" key="1">
    <citation type="submission" date="2022-07" db="EMBL/GenBank/DDBJ databases">
        <authorList>
            <person name="Li W.-J."/>
            <person name="Deng Q.-Q."/>
        </authorList>
    </citation>
    <scope>NUCLEOTIDE SEQUENCE</scope>
    <source>
        <strain evidence="3">SYSU M60031</strain>
    </source>
</reference>
<accession>A0AA41X5K1</accession>
<name>A0AA41X5K1_9BACI</name>
<evidence type="ECO:0000313" key="3">
    <source>
        <dbReference type="EMBL" id="MCP8967593.1"/>
    </source>
</evidence>
<dbReference type="EMBL" id="JANCLT010000001">
    <property type="protein sequence ID" value="MCP8967593.1"/>
    <property type="molecule type" value="Genomic_DNA"/>
</dbReference>
<dbReference type="GO" id="GO:0008967">
    <property type="term" value="F:phosphoglycolate phosphatase activity"/>
    <property type="evidence" value="ECO:0007669"/>
    <property type="project" value="TreeGrafter"/>
</dbReference>
<keyword evidence="1 3" id="KW-0378">Hydrolase</keyword>
<evidence type="ECO:0000313" key="4">
    <source>
        <dbReference type="Proteomes" id="UP001156102"/>
    </source>
</evidence>
<protein>
    <submittedName>
        <fullName evidence="3">HAD hydrolase-like protein</fullName>
    </submittedName>
</protein>
<dbReference type="SUPFAM" id="SSF56784">
    <property type="entry name" value="HAD-like"/>
    <property type="match status" value="1"/>
</dbReference>
<comment type="caution">
    <text evidence="3">The sequence shown here is derived from an EMBL/GenBank/DDBJ whole genome shotgun (WGS) entry which is preliminary data.</text>
</comment>
<dbReference type="GO" id="GO:0005829">
    <property type="term" value="C:cytosol"/>
    <property type="evidence" value="ECO:0007669"/>
    <property type="project" value="TreeGrafter"/>
</dbReference>
<dbReference type="PANTHER" id="PTHR43434">
    <property type="entry name" value="PHOSPHOGLYCOLATE PHOSPHATASE"/>
    <property type="match status" value="1"/>
</dbReference>
<dbReference type="Proteomes" id="UP001156102">
    <property type="component" value="Unassembled WGS sequence"/>
</dbReference>
<keyword evidence="4" id="KW-1185">Reference proteome</keyword>
<proteinExistence type="predicted"/>